<reference evidence="1" key="1">
    <citation type="submission" date="2023-10" db="EMBL/GenBank/DDBJ databases">
        <title>Genome assembly of Pristionchus species.</title>
        <authorList>
            <person name="Yoshida K."/>
            <person name="Sommer R.J."/>
        </authorList>
    </citation>
    <scope>NUCLEOTIDE SEQUENCE</scope>
    <source>
        <strain evidence="1">RS0144</strain>
    </source>
</reference>
<protein>
    <submittedName>
        <fullName evidence="1">Uncharacterized protein</fullName>
    </submittedName>
</protein>
<organism evidence="1 2">
    <name type="scientific">Pristionchus entomophagus</name>
    <dbReference type="NCBI Taxonomy" id="358040"/>
    <lineage>
        <taxon>Eukaryota</taxon>
        <taxon>Metazoa</taxon>
        <taxon>Ecdysozoa</taxon>
        <taxon>Nematoda</taxon>
        <taxon>Chromadorea</taxon>
        <taxon>Rhabditida</taxon>
        <taxon>Rhabditina</taxon>
        <taxon>Diplogasteromorpha</taxon>
        <taxon>Diplogasteroidea</taxon>
        <taxon>Neodiplogasteridae</taxon>
        <taxon>Pristionchus</taxon>
    </lineage>
</organism>
<name>A0AAV5TB83_9BILA</name>
<comment type="caution">
    <text evidence="1">The sequence shown here is derived from an EMBL/GenBank/DDBJ whole genome shotgun (WGS) entry which is preliminary data.</text>
</comment>
<keyword evidence="2" id="KW-1185">Reference proteome</keyword>
<evidence type="ECO:0000313" key="2">
    <source>
        <dbReference type="Proteomes" id="UP001432027"/>
    </source>
</evidence>
<feature type="non-terminal residue" evidence="1">
    <location>
        <position position="112"/>
    </location>
</feature>
<gene>
    <name evidence="1" type="ORF">PENTCL1PPCAC_11800</name>
</gene>
<dbReference type="EMBL" id="BTSX01000003">
    <property type="protein sequence ID" value="GMS89625.1"/>
    <property type="molecule type" value="Genomic_DNA"/>
</dbReference>
<dbReference type="Proteomes" id="UP001432027">
    <property type="component" value="Unassembled WGS sequence"/>
</dbReference>
<accession>A0AAV5TB83</accession>
<dbReference type="AlphaFoldDB" id="A0AAV5TB83"/>
<proteinExistence type="predicted"/>
<evidence type="ECO:0000313" key="1">
    <source>
        <dbReference type="EMBL" id="GMS89625.1"/>
    </source>
</evidence>
<sequence length="112" mass="12454">MGEDAGWSDSVEESDHRGSVSFTGTAVLASRLDLTLRVCINLVPCLLDGSEKLVVNGLECCLRHGLLLGERRLGCCSCCRRGRGLLHRLRRGLLLLLESRTQRRQLVYSDDK</sequence>